<name>A0A1S2PCJ0_9ACTN</name>
<dbReference type="OrthoDB" id="4333093at2"/>
<dbReference type="Proteomes" id="UP000179642">
    <property type="component" value="Unassembled WGS sequence"/>
</dbReference>
<reference evidence="3 4" key="1">
    <citation type="submission" date="2016-10" db="EMBL/GenBank/DDBJ databases">
        <title>Genome sequence of Streptomyces sp. MUSC 1.</title>
        <authorList>
            <person name="Lee L.-H."/>
            <person name="Ser H.-L."/>
            <person name="Law J.W.-F."/>
        </authorList>
    </citation>
    <scope>NUCLEOTIDE SEQUENCE [LARGE SCALE GENOMIC DNA]</scope>
    <source>
        <strain evidence="3 4">MUSC 1</strain>
    </source>
</reference>
<feature type="region of interest" description="Disordered" evidence="1">
    <location>
        <begin position="1"/>
        <end position="63"/>
    </location>
</feature>
<dbReference type="AlphaFoldDB" id="A0A1S2PCJ0"/>
<protein>
    <submittedName>
        <fullName evidence="3">Uncharacterized protein</fullName>
    </submittedName>
</protein>
<dbReference type="EMBL" id="MLYO01000088">
    <property type="protein sequence ID" value="OIJ90664.1"/>
    <property type="molecule type" value="Genomic_DNA"/>
</dbReference>
<feature type="transmembrane region" description="Helical" evidence="2">
    <location>
        <begin position="73"/>
        <end position="98"/>
    </location>
</feature>
<organism evidence="3 4">
    <name type="scientific">Streptomyces monashensis</name>
    <dbReference type="NCBI Taxonomy" id="1678012"/>
    <lineage>
        <taxon>Bacteria</taxon>
        <taxon>Bacillati</taxon>
        <taxon>Actinomycetota</taxon>
        <taxon>Actinomycetes</taxon>
        <taxon>Kitasatosporales</taxon>
        <taxon>Streptomycetaceae</taxon>
        <taxon>Streptomyces</taxon>
    </lineage>
</organism>
<proteinExistence type="predicted"/>
<keyword evidence="2" id="KW-0812">Transmembrane</keyword>
<keyword evidence="2" id="KW-1133">Transmembrane helix</keyword>
<feature type="compositionally biased region" description="Low complexity" evidence="1">
    <location>
        <begin position="11"/>
        <end position="20"/>
    </location>
</feature>
<accession>A0A1S2PCJ0</accession>
<evidence type="ECO:0000256" key="2">
    <source>
        <dbReference type="SAM" id="Phobius"/>
    </source>
</evidence>
<feature type="compositionally biased region" description="Pro residues" evidence="1">
    <location>
        <begin position="21"/>
        <end position="50"/>
    </location>
</feature>
<keyword evidence="4" id="KW-1185">Reference proteome</keyword>
<keyword evidence="2" id="KW-0472">Membrane</keyword>
<comment type="caution">
    <text evidence="3">The sequence shown here is derived from an EMBL/GenBank/DDBJ whole genome shotgun (WGS) entry which is preliminary data.</text>
</comment>
<evidence type="ECO:0000256" key="1">
    <source>
        <dbReference type="SAM" id="MobiDB-lite"/>
    </source>
</evidence>
<evidence type="ECO:0000313" key="4">
    <source>
        <dbReference type="Proteomes" id="UP000179642"/>
    </source>
</evidence>
<evidence type="ECO:0000313" key="3">
    <source>
        <dbReference type="EMBL" id="OIJ90664.1"/>
    </source>
</evidence>
<gene>
    <name evidence="3" type="ORF">BIV23_40055</name>
</gene>
<feature type="compositionally biased region" description="Low complexity" evidence="1">
    <location>
        <begin position="51"/>
        <end position="63"/>
    </location>
</feature>
<feature type="compositionally biased region" description="Pro residues" evidence="1">
    <location>
        <begin position="1"/>
        <end position="10"/>
    </location>
</feature>
<sequence>MSMPPPPQQPQPSYGPQSPYGQPPYGPPPQPAPGPYGSPYPPQQPYPPQSYPQQPYPAWGAPPMAAPPRKRRVGLILGIVGGVVTLVVVGFVLLGAVLSSGFPAAKNQLTLPKTLVGGRFQLSQDLSDSEGKKIEDEADGAWDAKDVHAVIASYTLNGDASQGTLAVSGMYGRFRNADGARVDMLKGASEADGMTVAVARKDFTNSGSPTVSCEVLTQQRAGATVTYPACAWNDGNTGAMVASVTPKSATQDPARVDLAFYAKLTLQVRSEMIRPIG</sequence>